<keyword evidence="2" id="KW-1185">Reference proteome</keyword>
<name>A0AAD7H639_9AGAR</name>
<proteinExistence type="predicted"/>
<feature type="non-terminal residue" evidence="1">
    <location>
        <position position="165"/>
    </location>
</feature>
<comment type="caution">
    <text evidence="1">The sequence shown here is derived from an EMBL/GenBank/DDBJ whole genome shotgun (WGS) entry which is preliminary data.</text>
</comment>
<dbReference type="Proteomes" id="UP001215280">
    <property type="component" value="Unassembled WGS sequence"/>
</dbReference>
<accession>A0AAD7H639</accession>
<dbReference type="EMBL" id="JARJLG010000411">
    <property type="protein sequence ID" value="KAJ7712974.1"/>
    <property type="molecule type" value="Genomic_DNA"/>
</dbReference>
<evidence type="ECO:0000313" key="2">
    <source>
        <dbReference type="Proteomes" id="UP001215280"/>
    </source>
</evidence>
<sequence>MPLPKGVATLKAKGTGNETRPDNVFCSRDFLDHFISCNAYPTRVPGTTDHYPIISEIDLVMPVKEVEEQWNWRGADWPEWEEELSGELEALGEVDGYASLEEVMEALGKLDAVVWKCVRKHVPIAKISPHSKRWWKVEFTERDRLATKSYRQRDVPESPVHEEYR</sequence>
<dbReference type="AlphaFoldDB" id="A0AAD7H639"/>
<evidence type="ECO:0000313" key="1">
    <source>
        <dbReference type="EMBL" id="KAJ7712974.1"/>
    </source>
</evidence>
<protein>
    <recommendedName>
        <fullName evidence="3">Endonuclease/exonuclease/phosphatase domain-containing protein</fullName>
    </recommendedName>
</protein>
<evidence type="ECO:0008006" key="3">
    <source>
        <dbReference type="Google" id="ProtNLM"/>
    </source>
</evidence>
<gene>
    <name evidence="1" type="ORF">DFH07DRAFT_763334</name>
</gene>
<reference evidence="1" key="1">
    <citation type="submission" date="2023-03" db="EMBL/GenBank/DDBJ databases">
        <title>Massive genome expansion in bonnet fungi (Mycena s.s.) driven by repeated elements and novel gene families across ecological guilds.</title>
        <authorList>
            <consortium name="Lawrence Berkeley National Laboratory"/>
            <person name="Harder C.B."/>
            <person name="Miyauchi S."/>
            <person name="Viragh M."/>
            <person name="Kuo A."/>
            <person name="Thoen E."/>
            <person name="Andreopoulos B."/>
            <person name="Lu D."/>
            <person name="Skrede I."/>
            <person name="Drula E."/>
            <person name="Henrissat B."/>
            <person name="Morin E."/>
            <person name="Kohler A."/>
            <person name="Barry K."/>
            <person name="LaButti K."/>
            <person name="Morin E."/>
            <person name="Salamov A."/>
            <person name="Lipzen A."/>
            <person name="Mereny Z."/>
            <person name="Hegedus B."/>
            <person name="Baldrian P."/>
            <person name="Stursova M."/>
            <person name="Weitz H."/>
            <person name="Taylor A."/>
            <person name="Grigoriev I.V."/>
            <person name="Nagy L.G."/>
            <person name="Martin F."/>
            <person name="Kauserud H."/>
        </authorList>
    </citation>
    <scope>NUCLEOTIDE SEQUENCE</scope>
    <source>
        <strain evidence="1">CBHHK188m</strain>
    </source>
</reference>
<organism evidence="1 2">
    <name type="scientific">Mycena maculata</name>
    <dbReference type="NCBI Taxonomy" id="230809"/>
    <lineage>
        <taxon>Eukaryota</taxon>
        <taxon>Fungi</taxon>
        <taxon>Dikarya</taxon>
        <taxon>Basidiomycota</taxon>
        <taxon>Agaricomycotina</taxon>
        <taxon>Agaricomycetes</taxon>
        <taxon>Agaricomycetidae</taxon>
        <taxon>Agaricales</taxon>
        <taxon>Marasmiineae</taxon>
        <taxon>Mycenaceae</taxon>
        <taxon>Mycena</taxon>
    </lineage>
</organism>